<feature type="compositionally biased region" description="Basic and acidic residues" evidence="5">
    <location>
        <begin position="28"/>
        <end position="37"/>
    </location>
</feature>
<evidence type="ECO:0000313" key="9">
    <source>
        <dbReference type="Proteomes" id="UP000572817"/>
    </source>
</evidence>
<feature type="compositionally biased region" description="Polar residues" evidence="5">
    <location>
        <begin position="308"/>
        <end position="328"/>
    </location>
</feature>
<feature type="region of interest" description="Disordered" evidence="5">
    <location>
        <begin position="276"/>
        <end position="328"/>
    </location>
</feature>
<dbReference type="Pfam" id="PF11970">
    <property type="entry name" value="GPR_Gpa2_C"/>
    <property type="match status" value="1"/>
</dbReference>
<evidence type="ECO:0000256" key="5">
    <source>
        <dbReference type="SAM" id="MobiDB-lite"/>
    </source>
</evidence>
<feature type="transmembrane region" description="Helical" evidence="6">
    <location>
        <begin position="165"/>
        <end position="189"/>
    </location>
</feature>
<dbReference type="GO" id="GO:0007189">
    <property type="term" value="P:adenylate cyclase-activating G protein-coupled receptor signaling pathway"/>
    <property type="evidence" value="ECO:0007669"/>
    <property type="project" value="TreeGrafter"/>
</dbReference>
<dbReference type="AlphaFoldDB" id="A0A8H4N0V2"/>
<evidence type="ECO:0000256" key="2">
    <source>
        <dbReference type="ARBA" id="ARBA00022692"/>
    </source>
</evidence>
<gene>
    <name evidence="8" type="ORF">GTA08_BOTSDO09395</name>
</gene>
<organism evidence="8 9">
    <name type="scientific">Botryosphaeria dothidea</name>
    <dbReference type="NCBI Taxonomy" id="55169"/>
    <lineage>
        <taxon>Eukaryota</taxon>
        <taxon>Fungi</taxon>
        <taxon>Dikarya</taxon>
        <taxon>Ascomycota</taxon>
        <taxon>Pezizomycotina</taxon>
        <taxon>Dothideomycetes</taxon>
        <taxon>Dothideomycetes incertae sedis</taxon>
        <taxon>Botryosphaeriales</taxon>
        <taxon>Botryosphaeriaceae</taxon>
        <taxon>Botryosphaeria</taxon>
    </lineage>
</organism>
<feature type="compositionally biased region" description="Low complexity" evidence="5">
    <location>
        <begin position="124"/>
        <end position="133"/>
    </location>
</feature>
<reference evidence="8" key="1">
    <citation type="submission" date="2020-04" db="EMBL/GenBank/DDBJ databases">
        <title>Genome Assembly and Annotation of Botryosphaeria dothidea sdau 11-99, a Latent Pathogen of Apple Fruit Ring Rot in China.</title>
        <authorList>
            <person name="Yu C."/>
            <person name="Diao Y."/>
            <person name="Lu Q."/>
            <person name="Zhao J."/>
            <person name="Cui S."/>
            <person name="Peng C."/>
            <person name="He B."/>
            <person name="Liu H."/>
        </authorList>
    </citation>
    <scope>NUCLEOTIDE SEQUENCE [LARGE SCALE GENOMIC DNA]</scope>
    <source>
        <strain evidence="8">Sdau11-99</strain>
    </source>
</reference>
<dbReference type="OrthoDB" id="5368598at2759"/>
<sequence length="552" mass="59857">MDSITECAPTNTFDSNALLPPAPTVPPEGRRNSRVRIEIPTGTAAPDTEIEANNAQRKSISDSVRSWRSSLKESCNDPTGHHSSLPAALSTERATAPGRNSIWTLSTFFNSSRRSSEGAKSTLSRSRAFSSSGRAERRLARRTGDTMDTRMVQKRTIIRRQLRQVFVYPVVYICLWLMPFVALCVMYNTHYARRPPFVVNALNNFCLCFIGAVNAVVFSWREKPWRHIQSNPTRRFWSSFRFWRHYDDEDEEYARQQSQRRRSSANSKRWSESTYVESAAAAAGGPPNVFSPPLPQPPPPSSQRPQPAATTTASPLTRPSPVPLQQQQHPSIPVYYADDDDAITPLQSPPQAFFPRKESATSSAPPRPLVPPALISRTSFPPLLHLALDLPPSSSSPTSSVGSAGMGTSLTALARRGLKRASIMATSAAVAAAAAAGSGEASTDAQKAARELAYERLAWERREQRQRSRQQSQRLEGQLGGRRMSRRVSTGDLAGAVGAAGGYCGGGGSLPVVAGPVPGTVGRTREWWEGGGSRGGGGASPGWCSEGEGESP</sequence>
<evidence type="ECO:0000256" key="3">
    <source>
        <dbReference type="ARBA" id="ARBA00022989"/>
    </source>
</evidence>
<dbReference type="PANTHER" id="PTHR23112:SF37">
    <property type="entry name" value="G PROTEIN-COUPLED RECEPTOR GPR1"/>
    <property type="match status" value="1"/>
</dbReference>
<protein>
    <submittedName>
        <fullName evidence="8">Glucose receptor Git3</fullName>
    </submittedName>
</protein>
<evidence type="ECO:0000313" key="8">
    <source>
        <dbReference type="EMBL" id="KAF4302968.1"/>
    </source>
</evidence>
<comment type="caution">
    <text evidence="8">The sequence shown here is derived from an EMBL/GenBank/DDBJ whole genome shotgun (WGS) entry which is preliminary data.</text>
</comment>
<feature type="domain" description="G protein-coupled receptor GPR1/2/3 C-terminal" evidence="7">
    <location>
        <begin position="153"/>
        <end position="227"/>
    </location>
</feature>
<keyword evidence="8" id="KW-0675">Receptor</keyword>
<proteinExistence type="predicted"/>
<keyword evidence="2 6" id="KW-0812">Transmembrane</keyword>
<comment type="subcellular location">
    <subcellularLocation>
        <location evidence="1">Membrane</location>
        <topology evidence="1">Multi-pass membrane protein</topology>
    </subcellularLocation>
</comment>
<feature type="region of interest" description="Disordered" evidence="5">
    <location>
        <begin position="340"/>
        <end position="370"/>
    </location>
</feature>
<keyword evidence="9" id="KW-1185">Reference proteome</keyword>
<evidence type="ECO:0000259" key="7">
    <source>
        <dbReference type="Pfam" id="PF11970"/>
    </source>
</evidence>
<dbReference type="PANTHER" id="PTHR23112">
    <property type="entry name" value="G PROTEIN-COUPLED RECEPTOR 157-RELATED"/>
    <property type="match status" value="1"/>
</dbReference>
<dbReference type="GO" id="GO:0005886">
    <property type="term" value="C:plasma membrane"/>
    <property type="evidence" value="ECO:0007669"/>
    <property type="project" value="TreeGrafter"/>
</dbReference>
<name>A0A8H4N0V2_9PEZI</name>
<feature type="compositionally biased region" description="Pro residues" evidence="5">
    <location>
        <begin position="289"/>
        <end position="302"/>
    </location>
</feature>
<feature type="transmembrane region" description="Helical" evidence="6">
    <location>
        <begin position="201"/>
        <end position="220"/>
    </location>
</feature>
<feature type="region of interest" description="Disordered" evidence="5">
    <location>
        <begin position="461"/>
        <end position="487"/>
    </location>
</feature>
<dbReference type="Proteomes" id="UP000572817">
    <property type="component" value="Unassembled WGS sequence"/>
</dbReference>
<dbReference type="GO" id="GO:0004930">
    <property type="term" value="F:G protein-coupled receptor activity"/>
    <property type="evidence" value="ECO:0007669"/>
    <property type="project" value="TreeGrafter"/>
</dbReference>
<accession>A0A8H4N0V2</accession>
<evidence type="ECO:0000256" key="1">
    <source>
        <dbReference type="ARBA" id="ARBA00004141"/>
    </source>
</evidence>
<feature type="region of interest" description="Disordered" evidence="5">
    <location>
        <begin position="1"/>
        <end position="93"/>
    </location>
</feature>
<feature type="region of interest" description="Disordered" evidence="5">
    <location>
        <begin position="119"/>
        <end position="138"/>
    </location>
</feature>
<evidence type="ECO:0000256" key="4">
    <source>
        <dbReference type="ARBA" id="ARBA00023136"/>
    </source>
</evidence>
<keyword evidence="3 6" id="KW-1133">Transmembrane helix</keyword>
<keyword evidence="4 6" id="KW-0472">Membrane</keyword>
<feature type="region of interest" description="Disordered" evidence="5">
    <location>
        <begin position="521"/>
        <end position="552"/>
    </location>
</feature>
<evidence type="ECO:0000256" key="6">
    <source>
        <dbReference type="SAM" id="Phobius"/>
    </source>
</evidence>
<dbReference type="EMBL" id="WWBZ02000062">
    <property type="protein sequence ID" value="KAF4302968.1"/>
    <property type="molecule type" value="Genomic_DNA"/>
</dbReference>
<feature type="compositionally biased region" description="Gly residues" evidence="5">
    <location>
        <begin position="529"/>
        <end position="540"/>
    </location>
</feature>
<dbReference type="InterPro" id="IPR022596">
    <property type="entry name" value="GPR1/2/3_C"/>
</dbReference>